<dbReference type="Proteomes" id="UP000003711">
    <property type="component" value="Unassembled WGS sequence"/>
</dbReference>
<dbReference type="AlphaFoldDB" id="E2NHA6"/>
<organism evidence="1 2">
    <name type="scientific">Bacteroides cellulosilyticus DSM 14838</name>
    <dbReference type="NCBI Taxonomy" id="537012"/>
    <lineage>
        <taxon>Bacteria</taxon>
        <taxon>Pseudomonadati</taxon>
        <taxon>Bacteroidota</taxon>
        <taxon>Bacteroidia</taxon>
        <taxon>Bacteroidales</taxon>
        <taxon>Bacteroidaceae</taxon>
        <taxon>Bacteroides</taxon>
    </lineage>
</organism>
<evidence type="ECO:0000313" key="1">
    <source>
        <dbReference type="EMBL" id="EEF88707.1"/>
    </source>
</evidence>
<comment type="caution">
    <text evidence="1">The sequence shown here is derived from an EMBL/GenBank/DDBJ whole genome shotgun (WGS) entry which is preliminary data.</text>
</comment>
<sequence length="44" mass="5418">MCFPRFGKRVLHLFFYLINAAKIRIVHDKYVLKHKIMHFLLVFL</sequence>
<protein>
    <submittedName>
        <fullName evidence="1">Uncharacterized protein</fullName>
    </submittedName>
</protein>
<dbReference type="HOGENOM" id="CLU_3212155_0_0_10"/>
<evidence type="ECO:0000313" key="2">
    <source>
        <dbReference type="Proteomes" id="UP000003711"/>
    </source>
</evidence>
<dbReference type="EMBL" id="ACCH01000268">
    <property type="protein sequence ID" value="EEF88707.1"/>
    <property type="molecule type" value="Genomic_DNA"/>
</dbReference>
<accession>E2NHA6</accession>
<gene>
    <name evidence="1" type="ORF">BACCELL_03682</name>
</gene>
<proteinExistence type="predicted"/>
<reference evidence="1 2" key="2">
    <citation type="submission" date="2009-01" db="EMBL/GenBank/DDBJ databases">
        <title>Draft genome sequence of Bacteroides cellulosilyticus (DSM 14838).</title>
        <authorList>
            <person name="Sudarsanam P."/>
            <person name="Ley R."/>
            <person name="Guruge J."/>
            <person name="Turnbaugh P.J."/>
            <person name="Mahowald M."/>
            <person name="Liep D."/>
            <person name="Gordon J."/>
        </authorList>
    </citation>
    <scope>NUCLEOTIDE SEQUENCE [LARGE SCALE GENOMIC DNA]</scope>
    <source>
        <strain evidence="1 2">DSM 14838</strain>
    </source>
</reference>
<name>E2NHA6_9BACE</name>
<reference evidence="1 2" key="1">
    <citation type="submission" date="2008-12" db="EMBL/GenBank/DDBJ databases">
        <authorList>
            <person name="Fulton L."/>
            <person name="Clifton S."/>
            <person name="Fulton B."/>
            <person name="Xu J."/>
            <person name="Minx P."/>
            <person name="Pepin K.H."/>
            <person name="Johnson M."/>
            <person name="Bhonagiri V."/>
            <person name="Nash W.E."/>
            <person name="Mardis E.R."/>
            <person name="Wilson R.K."/>
        </authorList>
    </citation>
    <scope>NUCLEOTIDE SEQUENCE [LARGE SCALE GENOMIC DNA]</scope>
    <source>
        <strain evidence="1 2">DSM 14838</strain>
    </source>
</reference>